<keyword evidence="2" id="KW-1185">Reference proteome</keyword>
<evidence type="ECO:0000313" key="2">
    <source>
        <dbReference type="Proteomes" id="UP000186922"/>
    </source>
</evidence>
<dbReference type="AlphaFoldDB" id="A0A1D1W833"/>
<evidence type="ECO:0000313" key="1">
    <source>
        <dbReference type="EMBL" id="GAV09552.1"/>
    </source>
</evidence>
<comment type="caution">
    <text evidence="1">The sequence shown here is derived from an EMBL/GenBank/DDBJ whole genome shotgun (WGS) entry which is preliminary data.</text>
</comment>
<dbReference type="EMBL" id="BDGG01000023">
    <property type="protein sequence ID" value="GAV09552.1"/>
    <property type="molecule type" value="Genomic_DNA"/>
</dbReference>
<gene>
    <name evidence="1" type="primary">RvY_19067</name>
    <name evidence="1" type="synonym">RvY_19067.1</name>
    <name evidence="1" type="ORF">RvY_19067-1</name>
</gene>
<sequence>MWRSATCFGLSLRFPHEIILDLRRLPSLWNKIVHIRLFRQIITCFGFRDRMRFTGVSRAWKIADDSRDSKKGFSVLCESVSPLKYLPESPMDHLVLHCGITDVCSAKNAAVSGKFTCFGSRQRCRNLKTFLLANPKITTLTLANCNMEDVGETNQLTIAVRCPEEDFWSMIKSIKFYNSTLTISRLAPTVSWDWTIPLPNGKKSAFLGGPLCITLRRRAFCAALQEFGCRWSYQDEQMGWLKRRLTVIRDEQKKEILGFRPQDDITLALHTPLEFEGFFLNTVDCALIAHYFAFIPILC</sequence>
<reference evidence="1 2" key="1">
    <citation type="journal article" date="2016" name="Nat. Commun.">
        <title>Extremotolerant tardigrade genome and improved radiotolerance of human cultured cells by tardigrade-unique protein.</title>
        <authorList>
            <person name="Hashimoto T."/>
            <person name="Horikawa D.D."/>
            <person name="Saito Y."/>
            <person name="Kuwahara H."/>
            <person name="Kozuka-Hata H."/>
            <person name="Shin-I T."/>
            <person name="Minakuchi Y."/>
            <person name="Ohishi K."/>
            <person name="Motoyama A."/>
            <person name="Aizu T."/>
            <person name="Enomoto A."/>
            <person name="Kondo K."/>
            <person name="Tanaka S."/>
            <person name="Hara Y."/>
            <person name="Koshikawa S."/>
            <person name="Sagara H."/>
            <person name="Miura T."/>
            <person name="Yokobori S."/>
            <person name="Miyagawa K."/>
            <person name="Suzuki Y."/>
            <person name="Kubo T."/>
            <person name="Oyama M."/>
            <person name="Kohara Y."/>
            <person name="Fujiyama A."/>
            <person name="Arakawa K."/>
            <person name="Katayama T."/>
            <person name="Toyoda A."/>
            <person name="Kunieda T."/>
        </authorList>
    </citation>
    <scope>NUCLEOTIDE SEQUENCE [LARGE SCALE GENOMIC DNA]</scope>
    <source>
        <strain evidence="1 2">YOKOZUNA-1</strain>
    </source>
</reference>
<organism evidence="1 2">
    <name type="scientific">Ramazzottius varieornatus</name>
    <name type="common">Water bear</name>
    <name type="synonym">Tardigrade</name>
    <dbReference type="NCBI Taxonomy" id="947166"/>
    <lineage>
        <taxon>Eukaryota</taxon>
        <taxon>Metazoa</taxon>
        <taxon>Ecdysozoa</taxon>
        <taxon>Tardigrada</taxon>
        <taxon>Eutardigrada</taxon>
        <taxon>Parachela</taxon>
        <taxon>Hypsibioidea</taxon>
        <taxon>Ramazzottiidae</taxon>
        <taxon>Ramazzottius</taxon>
    </lineage>
</organism>
<protein>
    <submittedName>
        <fullName evidence="1">Uncharacterized protein</fullName>
    </submittedName>
</protein>
<proteinExistence type="predicted"/>
<dbReference type="Proteomes" id="UP000186922">
    <property type="component" value="Unassembled WGS sequence"/>
</dbReference>
<name>A0A1D1W833_RAMVA</name>
<accession>A0A1D1W833</accession>